<keyword evidence="4" id="KW-0472">Membrane</keyword>
<feature type="signal peptide" evidence="7">
    <location>
        <begin position="1"/>
        <end position="21"/>
    </location>
</feature>
<evidence type="ECO:0000256" key="2">
    <source>
        <dbReference type="ARBA" id="ARBA00022676"/>
    </source>
</evidence>
<dbReference type="GO" id="GO:0016757">
    <property type="term" value="F:glycosyltransferase activity"/>
    <property type="evidence" value="ECO:0007669"/>
    <property type="project" value="UniProtKB-KW"/>
</dbReference>
<keyword evidence="9" id="KW-1185">Reference proteome</keyword>
<gene>
    <name evidence="8" type="ORF">SSX86_009585</name>
</gene>
<proteinExistence type="predicted"/>
<dbReference type="PANTHER" id="PTHR31042:SF60">
    <property type="entry name" value="CORE-2_I-BRANCHING BETA-1,6-N-ACETYLGLUCOSAMINYLTRANSFERASE FAMILY PROTEIN"/>
    <property type="match status" value="1"/>
</dbReference>
<sequence>MSPTLLSLLCALFLTLPLGLIFTIHHDPTAAATAATTAATTLISPPPKKVTSHLQQPQPTFLKNVNVSEYEDNDDDNDNDDSSLFHMASRVDPNPSPGAPKKIAFMFLTTGPLPFAPLWELYFTRTRKTGLYNIYIHADPSIRPDLFHGVFSHRTIPSKPTRRHTPSLAAAHRRLLARALLHDPANYMFALVSPSCIPLHSFDFTYETVMNSKKSFIEILENEEGAWRRWAARGEMAMLPEVGFGDFRIGSQFSVLTRQHARVAVNDTRIWSKFRLPCLQKNVHTCYPEESYLPTLLSMVDRIGCVPATLTYVDWEGRHDGHPHTFHEAEVGPELIRALRGRRPRYGDEEINGSDASVTRFTRRNDPFLFARKFGSDTVGALMDIANDVILKD</sequence>
<evidence type="ECO:0000313" key="8">
    <source>
        <dbReference type="EMBL" id="KAK9071017.1"/>
    </source>
</evidence>
<keyword evidence="7" id="KW-0732">Signal</keyword>
<evidence type="ECO:0000256" key="5">
    <source>
        <dbReference type="ARBA" id="ARBA00023180"/>
    </source>
</evidence>
<comment type="caution">
    <text evidence="8">The sequence shown here is derived from an EMBL/GenBank/DDBJ whole genome shotgun (WGS) entry which is preliminary data.</text>
</comment>
<dbReference type="PANTHER" id="PTHR31042">
    <property type="entry name" value="CORE-2/I-BRANCHING BETA-1,6-N-ACETYLGLUCOSAMINYLTRANSFERASE FAMILY PROTEIN-RELATED"/>
    <property type="match status" value="1"/>
</dbReference>
<feature type="compositionally biased region" description="Acidic residues" evidence="6">
    <location>
        <begin position="69"/>
        <end position="81"/>
    </location>
</feature>
<comment type="subcellular location">
    <subcellularLocation>
        <location evidence="1">Membrane</location>
        <topology evidence="1">Single-pass type II membrane protein</topology>
    </subcellularLocation>
</comment>
<feature type="region of interest" description="Disordered" evidence="6">
    <location>
        <begin position="69"/>
        <end position="96"/>
    </location>
</feature>
<dbReference type="EMBL" id="JBCNJP010000011">
    <property type="protein sequence ID" value="KAK9071017.1"/>
    <property type="molecule type" value="Genomic_DNA"/>
</dbReference>
<dbReference type="AlphaFoldDB" id="A0AAP0DDX3"/>
<keyword evidence="3" id="KW-0808">Transferase</keyword>
<evidence type="ECO:0000256" key="3">
    <source>
        <dbReference type="ARBA" id="ARBA00022679"/>
    </source>
</evidence>
<evidence type="ECO:0000313" key="9">
    <source>
        <dbReference type="Proteomes" id="UP001408789"/>
    </source>
</evidence>
<dbReference type="GO" id="GO:0016020">
    <property type="term" value="C:membrane"/>
    <property type="evidence" value="ECO:0007669"/>
    <property type="project" value="UniProtKB-SubCell"/>
</dbReference>
<name>A0AAP0DDX3_9ASTR</name>
<evidence type="ECO:0000256" key="6">
    <source>
        <dbReference type="SAM" id="MobiDB-lite"/>
    </source>
</evidence>
<evidence type="ECO:0008006" key="10">
    <source>
        <dbReference type="Google" id="ProtNLM"/>
    </source>
</evidence>
<reference evidence="8 9" key="1">
    <citation type="submission" date="2024-04" db="EMBL/GenBank/DDBJ databases">
        <title>The reference genome of an endangered Asteraceae, Deinandra increscens subsp. villosa, native to the Central Coast of California.</title>
        <authorList>
            <person name="Guilliams M."/>
            <person name="Hasenstab-Lehman K."/>
            <person name="Meyer R."/>
            <person name="Mcevoy S."/>
        </authorList>
    </citation>
    <scope>NUCLEOTIDE SEQUENCE [LARGE SCALE GENOMIC DNA]</scope>
    <source>
        <tissue evidence="8">Leaf</tissue>
    </source>
</reference>
<organism evidence="8 9">
    <name type="scientific">Deinandra increscens subsp. villosa</name>
    <dbReference type="NCBI Taxonomy" id="3103831"/>
    <lineage>
        <taxon>Eukaryota</taxon>
        <taxon>Viridiplantae</taxon>
        <taxon>Streptophyta</taxon>
        <taxon>Embryophyta</taxon>
        <taxon>Tracheophyta</taxon>
        <taxon>Spermatophyta</taxon>
        <taxon>Magnoliopsida</taxon>
        <taxon>eudicotyledons</taxon>
        <taxon>Gunneridae</taxon>
        <taxon>Pentapetalae</taxon>
        <taxon>asterids</taxon>
        <taxon>campanulids</taxon>
        <taxon>Asterales</taxon>
        <taxon>Asteraceae</taxon>
        <taxon>Asteroideae</taxon>
        <taxon>Heliantheae alliance</taxon>
        <taxon>Madieae</taxon>
        <taxon>Madiinae</taxon>
        <taxon>Deinandra</taxon>
    </lineage>
</organism>
<feature type="chain" id="PRO_5043035617" description="Core-2/I-branching beta-1,6-N-acetylglucosaminyltransferase family protein" evidence="7">
    <location>
        <begin position="22"/>
        <end position="393"/>
    </location>
</feature>
<dbReference type="Proteomes" id="UP001408789">
    <property type="component" value="Unassembled WGS sequence"/>
</dbReference>
<keyword evidence="5" id="KW-0325">Glycoprotein</keyword>
<evidence type="ECO:0000256" key="7">
    <source>
        <dbReference type="SAM" id="SignalP"/>
    </source>
</evidence>
<keyword evidence="2" id="KW-0328">Glycosyltransferase</keyword>
<dbReference type="InterPro" id="IPR003406">
    <property type="entry name" value="Glyco_trans_14"/>
</dbReference>
<dbReference type="Pfam" id="PF02485">
    <property type="entry name" value="Branch"/>
    <property type="match status" value="1"/>
</dbReference>
<evidence type="ECO:0000256" key="1">
    <source>
        <dbReference type="ARBA" id="ARBA00004606"/>
    </source>
</evidence>
<protein>
    <recommendedName>
        <fullName evidence="10">Core-2/I-branching beta-1,6-N-acetylglucosaminyltransferase family protein</fullName>
    </recommendedName>
</protein>
<evidence type="ECO:0000256" key="4">
    <source>
        <dbReference type="ARBA" id="ARBA00023136"/>
    </source>
</evidence>
<accession>A0AAP0DDX3</accession>
<dbReference type="InterPro" id="IPR044174">
    <property type="entry name" value="BC10-like"/>
</dbReference>